<dbReference type="OrthoDB" id="7675507at2759"/>
<evidence type="ECO:0000313" key="2">
    <source>
        <dbReference type="EMBL" id="OXU27574.1"/>
    </source>
</evidence>
<proteinExistence type="predicted"/>
<accession>A0A232F9N3</accession>
<dbReference type="Proteomes" id="UP000215335">
    <property type="component" value="Unassembled WGS sequence"/>
</dbReference>
<comment type="caution">
    <text evidence="2">The sequence shown here is derived from an EMBL/GenBank/DDBJ whole genome shotgun (WGS) entry which is preliminary data.</text>
</comment>
<evidence type="ECO:0000313" key="3">
    <source>
        <dbReference type="Proteomes" id="UP000215335"/>
    </source>
</evidence>
<dbReference type="AlphaFoldDB" id="A0A232F9N3"/>
<feature type="region of interest" description="Disordered" evidence="1">
    <location>
        <begin position="56"/>
        <end position="86"/>
    </location>
</feature>
<sequence length="295" mass="33910">MQHDQSKITAMKKAERIRNGRTPDRTDVRNLNMSMMSNNNILFLAAMSPKRKVHTSRMSMMPPPSLNTTNASRLSTMPPPASLNTTSSADLRKMQLENNNLELELMYSQYIASYAELILEKKKLKEAEESFSKTMLSLREETRVLLEKYQALKTRLKDIQAYSDLNDYMDIIQENMKEFINKLEKHGIKDKLSHLEKALSRFNVLQCENIILPSNAEEMKEFQKTLEDCSTTLQQISDPMQADGIENVAGNYEEFMRMYTEFSGVKKIVEEKICNLQADILKTCSHLLSQCNEAG</sequence>
<reference evidence="2 3" key="1">
    <citation type="journal article" date="2017" name="Curr. Biol.">
        <title>The Evolution of Venom by Co-option of Single-Copy Genes.</title>
        <authorList>
            <person name="Martinson E.O."/>
            <person name="Mrinalini"/>
            <person name="Kelkar Y.D."/>
            <person name="Chang C.H."/>
            <person name="Werren J.H."/>
        </authorList>
    </citation>
    <scope>NUCLEOTIDE SEQUENCE [LARGE SCALE GENOMIC DNA]</scope>
    <source>
        <strain evidence="2 3">Alberta</strain>
        <tissue evidence="2">Whole body</tissue>
    </source>
</reference>
<feature type="compositionally biased region" description="Polar residues" evidence="1">
    <location>
        <begin position="66"/>
        <end position="75"/>
    </location>
</feature>
<feature type="region of interest" description="Disordered" evidence="1">
    <location>
        <begin position="1"/>
        <end position="27"/>
    </location>
</feature>
<keyword evidence="3" id="KW-1185">Reference proteome</keyword>
<name>A0A232F9N3_9HYME</name>
<evidence type="ECO:0000256" key="1">
    <source>
        <dbReference type="SAM" id="MobiDB-lite"/>
    </source>
</evidence>
<organism evidence="2 3">
    <name type="scientific">Trichomalopsis sarcophagae</name>
    <dbReference type="NCBI Taxonomy" id="543379"/>
    <lineage>
        <taxon>Eukaryota</taxon>
        <taxon>Metazoa</taxon>
        <taxon>Ecdysozoa</taxon>
        <taxon>Arthropoda</taxon>
        <taxon>Hexapoda</taxon>
        <taxon>Insecta</taxon>
        <taxon>Pterygota</taxon>
        <taxon>Neoptera</taxon>
        <taxon>Endopterygota</taxon>
        <taxon>Hymenoptera</taxon>
        <taxon>Apocrita</taxon>
        <taxon>Proctotrupomorpha</taxon>
        <taxon>Chalcidoidea</taxon>
        <taxon>Pteromalidae</taxon>
        <taxon>Pteromalinae</taxon>
        <taxon>Trichomalopsis</taxon>
    </lineage>
</organism>
<gene>
    <name evidence="2" type="ORF">TSAR_011529</name>
</gene>
<dbReference type="EMBL" id="NNAY01000580">
    <property type="protein sequence ID" value="OXU27574.1"/>
    <property type="molecule type" value="Genomic_DNA"/>
</dbReference>
<protein>
    <submittedName>
        <fullName evidence="2">Uncharacterized protein</fullName>
    </submittedName>
</protein>